<protein>
    <submittedName>
        <fullName evidence="2">Alpha/beta hydrolase</fullName>
    </submittedName>
</protein>
<dbReference type="PRINTS" id="PR00111">
    <property type="entry name" value="ABHYDROLASE"/>
</dbReference>
<evidence type="ECO:0000313" key="2">
    <source>
        <dbReference type="EMBL" id="ORC33000.1"/>
    </source>
</evidence>
<accession>A0A1Y1RV30</accession>
<dbReference type="Proteomes" id="UP000192343">
    <property type="component" value="Unassembled WGS sequence"/>
</dbReference>
<evidence type="ECO:0000259" key="1">
    <source>
        <dbReference type="Pfam" id="PF12697"/>
    </source>
</evidence>
<dbReference type="STRING" id="1963862.B4O97_15230"/>
<dbReference type="GO" id="GO:0016787">
    <property type="term" value="F:hydrolase activity"/>
    <property type="evidence" value="ECO:0007669"/>
    <property type="project" value="UniProtKB-KW"/>
</dbReference>
<dbReference type="PANTHER" id="PTHR43689">
    <property type="entry name" value="HYDROLASE"/>
    <property type="match status" value="1"/>
</dbReference>
<dbReference type="InterPro" id="IPR029058">
    <property type="entry name" value="AB_hydrolase_fold"/>
</dbReference>
<sequence>MIFKSSFGEINYEISGNGSPLLMIHGTPFSSKEWSEIKDAVKHKHEIYTYDLLGYGLSEKAEDVSLAIQNNVLSELLTFWGLDKPDVVAHDFGGATLLRSIILNNCHYRKIMLIDVVALSPWGSPFVKHVNKHEGVFNEIPDYIHKAMVQAYIRDAIYKKVTDKEIDFLVEPWLSKSGKKAFYRQIAQMDQKYTAEIEDRLCNIRNMIRILWGENDNWIPLEIGKRLHEILPNSTFRSIPESNHLMQIDKPNEIIKEIEEFFQNKK</sequence>
<feature type="domain" description="AB hydrolase-1" evidence="1">
    <location>
        <begin position="21"/>
        <end position="254"/>
    </location>
</feature>
<dbReference type="InterPro" id="IPR000073">
    <property type="entry name" value="AB_hydrolase_1"/>
</dbReference>
<evidence type="ECO:0000313" key="3">
    <source>
        <dbReference type="Proteomes" id="UP000192343"/>
    </source>
</evidence>
<dbReference type="SUPFAM" id="SSF53474">
    <property type="entry name" value="alpha/beta-Hydrolases"/>
    <property type="match status" value="1"/>
</dbReference>
<proteinExistence type="predicted"/>
<keyword evidence="2" id="KW-0378">Hydrolase</keyword>
<dbReference type="Gene3D" id="3.40.50.1820">
    <property type="entry name" value="alpha/beta hydrolase"/>
    <property type="match status" value="1"/>
</dbReference>
<gene>
    <name evidence="2" type="ORF">B4O97_15230</name>
</gene>
<dbReference type="EMBL" id="MWQY01000018">
    <property type="protein sequence ID" value="ORC33000.1"/>
    <property type="molecule type" value="Genomic_DNA"/>
</dbReference>
<name>A0A1Y1RV30_9SPIO</name>
<dbReference type="RefSeq" id="WP_083052123.1">
    <property type="nucleotide sequence ID" value="NZ_MWQY01000018.1"/>
</dbReference>
<organism evidence="2 3">
    <name type="scientific">Marispirochaeta aestuarii</name>
    <dbReference type="NCBI Taxonomy" id="1963862"/>
    <lineage>
        <taxon>Bacteria</taxon>
        <taxon>Pseudomonadati</taxon>
        <taxon>Spirochaetota</taxon>
        <taxon>Spirochaetia</taxon>
        <taxon>Spirochaetales</taxon>
        <taxon>Spirochaetaceae</taxon>
        <taxon>Marispirochaeta</taxon>
    </lineage>
</organism>
<dbReference type="AlphaFoldDB" id="A0A1Y1RV30"/>
<keyword evidence="3" id="KW-1185">Reference proteome</keyword>
<reference evidence="2 3" key="1">
    <citation type="submission" date="2017-03" db="EMBL/GenBank/DDBJ databases">
        <title>Draft Genome sequence of Marispirochaeta sp. strain JC444.</title>
        <authorList>
            <person name="Shivani Y."/>
            <person name="Subhash Y."/>
            <person name="Sasikala C."/>
            <person name="Ramana C."/>
        </authorList>
    </citation>
    <scope>NUCLEOTIDE SEQUENCE [LARGE SCALE GENOMIC DNA]</scope>
    <source>
        <strain evidence="2 3">JC444</strain>
    </source>
</reference>
<comment type="caution">
    <text evidence="2">The sequence shown here is derived from an EMBL/GenBank/DDBJ whole genome shotgun (WGS) entry which is preliminary data.</text>
</comment>
<dbReference type="PANTHER" id="PTHR43689:SF8">
    <property type="entry name" value="ALPHA_BETA-HYDROLASES SUPERFAMILY PROTEIN"/>
    <property type="match status" value="1"/>
</dbReference>
<dbReference type="Pfam" id="PF12697">
    <property type="entry name" value="Abhydrolase_6"/>
    <property type="match status" value="1"/>
</dbReference>
<dbReference type="OrthoDB" id="1376138at2"/>